<evidence type="ECO:0000256" key="6">
    <source>
        <dbReference type="SAM" id="Phobius"/>
    </source>
</evidence>
<feature type="transmembrane region" description="Helical" evidence="6">
    <location>
        <begin position="89"/>
        <end position="107"/>
    </location>
</feature>
<proteinExistence type="predicted"/>
<dbReference type="InterPro" id="IPR004752">
    <property type="entry name" value="AmpG_permease/AT-1"/>
</dbReference>
<dbReference type="Gene3D" id="1.20.1250.20">
    <property type="entry name" value="MFS general substrate transporter like domains"/>
    <property type="match status" value="2"/>
</dbReference>
<keyword evidence="3 6" id="KW-0812">Transmembrane</keyword>
<keyword evidence="8" id="KW-1185">Reference proteome</keyword>
<feature type="transmembrane region" description="Helical" evidence="6">
    <location>
        <begin position="376"/>
        <end position="394"/>
    </location>
</feature>
<evidence type="ECO:0000313" key="7">
    <source>
        <dbReference type="EMBL" id="GAA6167168.1"/>
    </source>
</evidence>
<evidence type="ECO:0000313" key="8">
    <source>
        <dbReference type="Proteomes" id="UP001465153"/>
    </source>
</evidence>
<evidence type="ECO:0000256" key="2">
    <source>
        <dbReference type="ARBA" id="ARBA00022448"/>
    </source>
</evidence>
<evidence type="ECO:0000256" key="3">
    <source>
        <dbReference type="ARBA" id="ARBA00022692"/>
    </source>
</evidence>
<keyword evidence="4 6" id="KW-1133">Transmembrane helix</keyword>
<feature type="transmembrane region" description="Helical" evidence="6">
    <location>
        <begin position="52"/>
        <end position="69"/>
    </location>
</feature>
<sequence length="436" mass="47712">MHNTWKDSFKLYLDKRMAWIFLMGVCSGFPAALIGSNLSGWLKDSGISRGDIGLLGSVSLVYAINFLWAPLLDKFRIPVFNRFGTRRSWVLLSQTFMLFILLAMVTVNPANELFIFGVLAFSIACCSATQDVAVDAFRIDQFGNNEAEKFPAAAAMSVIGWWTGYSGPGYLAFSNADALGWNMVYQLMIVVLIVLMLAVMAIGDNSPDRSKNTATVTPANNTPSHWCYETLVQPFAEFFTRNGVRVALTLLLFIFLFKIGEAFLGRMSVVFYREVGFSNDQIATYSKAFGWFLTVIFTLLGSLFNTRFGVIKGLLIGGVAMASSNLLFALIAKVGPSESLFAITLVVDNFTAAFSSVALVAFLSAITGRTFSASQYALFASIGNFGRISLAGVSGHTVDWLGSWELFFIMTSIMVLPSLLLLVSIRKKLAAIIQNG</sequence>
<keyword evidence="2" id="KW-0813">Transport</keyword>
<feature type="transmembrane region" description="Helical" evidence="6">
    <location>
        <begin position="340"/>
        <end position="364"/>
    </location>
</feature>
<dbReference type="Pfam" id="PF07690">
    <property type="entry name" value="MFS_1"/>
    <property type="match status" value="1"/>
</dbReference>
<accession>A0ABQ0A6L6</accession>
<name>A0ABQ0A6L6_9GAMM</name>
<dbReference type="InterPro" id="IPR011701">
    <property type="entry name" value="MFS"/>
</dbReference>
<feature type="transmembrane region" description="Helical" evidence="6">
    <location>
        <begin position="313"/>
        <end position="334"/>
    </location>
</feature>
<protein>
    <submittedName>
        <fullName evidence="7">MFS transporter</fullName>
    </submittedName>
</protein>
<keyword evidence="5 6" id="KW-0472">Membrane</keyword>
<feature type="transmembrane region" description="Helical" evidence="6">
    <location>
        <begin position="406"/>
        <end position="425"/>
    </location>
</feature>
<gene>
    <name evidence="7" type="ORF">NBRC116591_09780</name>
</gene>
<feature type="transmembrane region" description="Helical" evidence="6">
    <location>
        <begin position="246"/>
        <end position="268"/>
    </location>
</feature>
<feature type="transmembrane region" description="Helical" evidence="6">
    <location>
        <begin position="20"/>
        <end position="40"/>
    </location>
</feature>
<dbReference type="EMBL" id="BAABWN010000003">
    <property type="protein sequence ID" value="GAA6167168.1"/>
    <property type="molecule type" value="Genomic_DNA"/>
</dbReference>
<comment type="caution">
    <text evidence="7">The sequence shown here is derived from an EMBL/GenBank/DDBJ whole genome shotgun (WGS) entry which is preliminary data.</text>
</comment>
<evidence type="ECO:0000256" key="1">
    <source>
        <dbReference type="ARBA" id="ARBA00004141"/>
    </source>
</evidence>
<reference evidence="7 8" key="1">
    <citation type="submission" date="2024-04" db="EMBL/GenBank/DDBJ databases">
        <title>Draft genome sequence of Sessilibacter corallicola NBRC 116591.</title>
        <authorList>
            <person name="Miyakawa T."/>
            <person name="Kusuya Y."/>
            <person name="Miura T."/>
        </authorList>
    </citation>
    <scope>NUCLEOTIDE SEQUENCE [LARGE SCALE GENOMIC DNA]</scope>
    <source>
        <strain evidence="7 8">KU-00831-HH</strain>
    </source>
</reference>
<dbReference type="RefSeq" id="WP_353301885.1">
    <property type="nucleotide sequence ID" value="NZ_BAABWN010000003.1"/>
</dbReference>
<dbReference type="NCBIfam" id="TIGR00901">
    <property type="entry name" value="2A0125"/>
    <property type="match status" value="1"/>
</dbReference>
<dbReference type="PANTHER" id="PTHR12778:SF10">
    <property type="entry name" value="MAJOR FACILITATOR SUPERFAMILY DOMAIN-CONTAINING PROTEIN 3"/>
    <property type="match status" value="1"/>
</dbReference>
<comment type="subcellular location">
    <subcellularLocation>
        <location evidence="1">Membrane</location>
        <topology evidence="1">Multi-pass membrane protein</topology>
    </subcellularLocation>
</comment>
<feature type="transmembrane region" description="Helical" evidence="6">
    <location>
        <begin position="288"/>
        <end position="306"/>
    </location>
</feature>
<evidence type="ECO:0000256" key="4">
    <source>
        <dbReference type="ARBA" id="ARBA00022989"/>
    </source>
</evidence>
<evidence type="ECO:0000256" key="5">
    <source>
        <dbReference type="ARBA" id="ARBA00023136"/>
    </source>
</evidence>
<feature type="transmembrane region" description="Helical" evidence="6">
    <location>
        <begin position="183"/>
        <end position="202"/>
    </location>
</feature>
<organism evidence="7 8">
    <name type="scientific">Sessilibacter corallicola</name>
    <dbReference type="NCBI Taxonomy" id="2904075"/>
    <lineage>
        <taxon>Bacteria</taxon>
        <taxon>Pseudomonadati</taxon>
        <taxon>Pseudomonadota</taxon>
        <taxon>Gammaproteobacteria</taxon>
        <taxon>Cellvibrionales</taxon>
        <taxon>Cellvibrionaceae</taxon>
        <taxon>Sessilibacter</taxon>
    </lineage>
</organism>
<dbReference type="InterPro" id="IPR036259">
    <property type="entry name" value="MFS_trans_sf"/>
</dbReference>
<dbReference type="Proteomes" id="UP001465153">
    <property type="component" value="Unassembled WGS sequence"/>
</dbReference>
<dbReference type="SUPFAM" id="SSF103473">
    <property type="entry name" value="MFS general substrate transporter"/>
    <property type="match status" value="1"/>
</dbReference>
<dbReference type="PANTHER" id="PTHR12778">
    <property type="entry name" value="SOLUTE CARRIER FAMILY 33 ACETYL-COA TRANSPORTER -RELATED"/>
    <property type="match status" value="1"/>
</dbReference>